<dbReference type="EMBL" id="JAQNDK010000004">
    <property type="protein sequence ID" value="MDC0683129.1"/>
    <property type="molecule type" value="Genomic_DNA"/>
</dbReference>
<name>A0ABT5CBG1_9BACT</name>
<dbReference type="RefSeq" id="WP_272101277.1">
    <property type="nucleotide sequence ID" value="NZ_JAQNDK010000004.1"/>
</dbReference>
<dbReference type="Proteomes" id="UP001217485">
    <property type="component" value="Unassembled WGS sequence"/>
</dbReference>
<evidence type="ECO:0000313" key="2">
    <source>
        <dbReference type="Proteomes" id="UP001217485"/>
    </source>
</evidence>
<reference evidence="1 2" key="1">
    <citation type="submission" date="2023-01" db="EMBL/GenBank/DDBJ databases">
        <title>Minimal conservation of predation-associated metabolite biosynthetic gene clusters underscores biosynthetic potential of Myxococcota including descriptions for ten novel species: Archangium lansinium sp. nov., Myxococcus landrumus sp. nov., Nannocystis bai.</title>
        <authorList>
            <person name="Ahearne A."/>
            <person name="Stevens C."/>
            <person name="Dowd S."/>
        </authorList>
    </citation>
    <scope>NUCLEOTIDE SEQUENCE [LARGE SCALE GENOMIC DNA]</scope>
    <source>
        <strain evidence="1 2">WIWO2</strain>
    </source>
</reference>
<evidence type="ECO:0008006" key="3">
    <source>
        <dbReference type="Google" id="ProtNLM"/>
    </source>
</evidence>
<sequence>MQEPMTRGSLILNAAAYSDVLCDEAGVRRVRHGLSQELRRALATMSTTAWYPRAYYVEVLRGIVQVHNEPSQSYLDVVRCGRTVFEKEANTLMKLLLRVMNARLFLRKFPDFWAQDMVGGTLRVDSSQIERNEVTLRVTEVAGFEHLGPLCVGFAGRALEQVTGKQVDATQTGWSFDEPDADEVTLRFSW</sequence>
<protein>
    <recommendedName>
        <fullName evidence="3">4-vinyl reductase 4VR domain-containing protein</fullName>
    </recommendedName>
</protein>
<proteinExistence type="predicted"/>
<keyword evidence="2" id="KW-1185">Reference proteome</keyword>
<comment type="caution">
    <text evidence="1">The sequence shown here is derived from an EMBL/GenBank/DDBJ whole genome shotgun (WGS) entry which is preliminary data.</text>
</comment>
<accession>A0ABT5CBG1</accession>
<gene>
    <name evidence="1" type="ORF">POL72_35700</name>
</gene>
<evidence type="ECO:0000313" key="1">
    <source>
        <dbReference type="EMBL" id="MDC0683129.1"/>
    </source>
</evidence>
<organism evidence="1 2">
    <name type="scientific">Sorangium atrum</name>
    <dbReference type="NCBI Taxonomy" id="2995308"/>
    <lineage>
        <taxon>Bacteria</taxon>
        <taxon>Pseudomonadati</taxon>
        <taxon>Myxococcota</taxon>
        <taxon>Polyangia</taxon>
        <taxon>Polyangiales</taxon>
        <taxon>Polyangiaceae</taxon>
        <taxon>Sorangium</taxon>
    </lineage>
</organism>